<name>A0ACB9MAX2_9MYRT</name>
<accession>A0ACB9MAX2</accession>
<proteinExistence type="predicted"/>
<evidence type="ECO:0000313" key="1">
    <source>
        <dbReference type="EMBL" id="KAI4320880.1"/>
    </source>
</evidence>
<sequence>MLHPVLNGSVTYSVPLKYFTLHPDHVATGFIYLNGASTTLVPSLSDPSVPRGEPLLHASKSLVSQYYEGACWLFEGAEGSKHGPYCLSDLYSWHQQGYLHNTTMIYHLENNVPPVPLVSAIHSWQRGSIPIDSLSNVSNSEANHGLSIISEVSEIVSSELHLGIMKTARRVILEEIISKVITEFASSTKKKKMRNMKAESITPAPRGMLPSLDKTEVADKASNFAKLDREGILLASADAAAEGSVPTYPTAMMKSVGGIENFLASHSAVCGLLFNHSIEAIWKDVFDEKVADYASCWRGSKIWEAPPEPSWDELMGTRSPLDPELSEQQDYFDSVDCPPGFEMMMANTGNQIASVPVASSAITVSALHERTNYSVDLDSIVQFVASEVHMSARNSLNDYFDSFIEEELSRSFGSSTNKMLPEENLRSSFHCRCSASASDEIDNLLPGTSGCQSSESLEAPVSSVDLHASDLLAAAFSWLSKNSIDNVTKETDEPLPPPGYEPLGEPSIPSDASKYQPVWPERNGSKMREFIATALCRQKLHNVVVEEWMFLLCVFLHQFVASWHFTIKRMGIKGTLTCVNGDHKEESVALRPARVDLREKHKSELGLEQHTYFLKKKIIKKKSDSLSQCARTNLSIVPSLKPRKREVPDKPSNPPKIVEQRSTKKRRARYQNNSKETNAKKVSSCKNLLNEAACFPDVVPSIKNQKDSKRMKASNVVEHLRGFKEDHNTFKEGTRDAVNTKKRMTQTFVKKMEAMQVTTELKKSKITESNYDENSSQEGKQGVVYHDREDSNTCDQGSVKHGIVSKGMKKPEKIKDDGGKKYFGSIKEGILCAVGSMRDDDNCEFASQGRKKIRKTEMIESKKHNNTINERTHDVDGHAREDSKQCLEKPDESLKLSTIKRKIKKQELAHLGDISMLGASRTAVSKPSLTEKHKSGKFTKRVVSKPYPVSNGCARTSIDGWEWHKWSLRASPAEKARIRGSHDFFSKNMGAENNAFLRFGKGLSARTNRIKMRNLLAAAEGTDLLKLSQLKVRKKRLHFQRSKIHAWGLVALEAIEAEDFVIEYVGELIRSKISDIREQRYEKMGIGSSYLFRLDDGYVVDATKRGGIARFINHSCEPTCYTKVITVDGQKKIFIYAKRHINVGEELTYNYKFPLEEEKIPCNCGSKR</sequence>
<organism evidence="1 2">
    <name type="scientific">Melastoma candidum</name>
    <dbReference type="NCBI Taxonomy" id="119954"/>
    <lineage>
        <taxon>Eukaryota</taxon>
        <taxon>Viridiplantae</taxon>
        <taxon>Streptophyta</taxon>
        <taxon>Embryophyta</taxon>
        <taxon>Tracheophyta</taxon>
        <taxon>Spermatophyta</taxon>
        <taxon>Magnoliopsida</taxon>
        <taxon>eudicotyledons</taxon>
        <taxon>Gunneridae</taxon>
        <taxon>Pentapetalae</taxon>
        <taxon>rosids</taxon>
        <taxon>malvids</taxon>
        <taxon>Myrtales</taxon>
        <taxon>Melastomataceae</taxon>
        <taxon>Melastomatoideae</taxon>
        <taxon>Melastomateae</taxon>
        <taxon>Melastoma</taxon>
    </lineage>
</organism>
<protein>
    <submittedName>
        <fullName evidence="1">Uncharacterized protein</fullName>
    </submittedName>
</protein>
<comment type="caution">
    <text evidence="1">The sequence shown here is derived from an EMBL/GenBank/DDBJ whole genome shotgun (WGS) entry which is preliminary data.</text>
</comment>
<reference evidence="2" key="1">
    <citation type="journal article" date="2023" name="Front. Plant Sci.">
        <title>Chromosomal-level genome assembly of Melastoma candidum provides insights into trichome evolution.</title>
        <authorList>
            <person name="Zhong Y."/>
            <person name="Wu W."/>
            <person name="Sun C."/>
            <person name="Zou P."/>
            <person name="Liu Y."/>
            <person name="Dai S."/>
            <person name="Zhou R."/>
        </authorList>
    </citation>
    <scope>NUCLEOTIDE SEQUENCE [LARGE SCALE GENOMIC DNA]</scope>
</reference>
<dbReference type="Proteomes" id="UP001057402">
    <property type="component" value="Chromosome 10"/>
</dbReference>
<evidence type="ECO:0000313" key="2">
    <source>
        <dbReference type="Proteomes" id="UP001057402"/>
    </source>
</evidence>
<gene>
    <name evidence="1" type="ORF">MLD38_034316</name>
</gene>
<keyword evidence="2" id="KW-1185">Reference proteome</keyword>
<dbReference type="EMBL" id="CM042889">
    <property type="protein sequence ID" value="KAI4320880.1"/>
    <property type="molecule type" value="Genomic_DNA"/>
</dbReference>